<protein>
    <recommendedName>
        <fullName evidence="3">histidine kinase</fullName>
        <ecNumber evidence="3">2.7.13.3</ecNumber>
    </recommendedName>
</protein>
<dbReference type="SUPFAM" id="SSF52172">
    <property type="entry name" value="CheY-like"/>
    <property type="match status" value="1"/>
</dbReference>
<dbReference type="Gene3D" id="1.20.120.160">
    <property type="entry name" value="HPT domain"/>
    <property type="match status" value="1"/>
</dbReference>
<dbReference type="SMART" id="SM00387">
    <property type="entry name" value="HATPase_c"/>
    <property type="match status" value="1"/>
</dbReference>
<keyword evidence="8" id="KW-0067">ATP-binding</keyword>
<feature type="transmembrane region" description="Helical" evidence="14">
    <location>
        <begin position="26"/>
        <end position="45"/>
    </location>
</feature>
<evidence type="ECO:0000313" key="21">
    <source>
        <dbReference type="EMBL" id="MER2492881.1"/>
    </source>
</evidence>
<keyword evidence="11 14" id="KW-0472">Membrane</keyword>
<dbReference type="SUPFAM" id="SSF47384">
    <property type="entry name" value="Homodimeric domain of signal transducing histidine kinase"/>
    <property type="match status" value="1"/>
</dbReference>
<keyword evidence="22" id="KW-1185">Reference proteome</keyword>
<dbReference type="PRINTS" id="PR00344">
    <property type="entry name" value="BCTRLSENSOR"/>
</dbReference>
<dbReference type="Pfam" id="PF00512">
    <property type="entry name" value="HisKA"/>
    <property type="match status" value="1"/>
</dbReference>
<feature type="domain" description="PAS" evidence="17">
    <location>
        <begin position="271"/>
        <end position="319"/>
    </location>
</feature>
<dbReference type="RefSeq" id="WP_350402354.1">
    <property type="nucleotide sequence ID" value="NZ_JBELOE010000236.1"/>
</dbReference>
<dbReference type="PROSITE" id="PS50112">
    <property type="entry name" value="PAS"/>
    <property type="match status" value="2"/>
</dbReference>
<dbReference type="Gene3D" id="3.40.50.2300">
    <property type="match status" value="1"/>
</dbReference>
<dbReference type="Gene3D" id="1.10.287.130">
    <property type="match status" value="1"/>
</dbReference>
<sequence>MLEYATSLFTINQDNLLTTGQYSTGMVALSILIAVFTSFMAIQVAEHAPEFQSKFRRQASLFSGSLALGGGVWSMHFIGMIAFDLCTPVEYAINTTLVSALPSIAASWVALNIISKPSYNKPLILLGGVIVGAGIGAMHYIGMAAMEMAPLLRYHLPTFLLSILVAVVLAVLALWVGFGLKNRTHLNLSVFQRTAIASAIMGAAIAGMHYTGMSAARFVLPEGIELSSQTSSISTYLAIAVTIATFTITSLIIAINYIIKYKQLSHQAKVNEARMRSMMDTALDSMLILDTFGNVVHINKAVENVFGWTPADLLGKSIVAVLPTKLKQEFAEQINSKTNIFIGKSREVKVLNKAGEQIDVRLAVGKCEVENEIYYIAYVSDLTERLKMESELRFNEERFRSLISNIPGIAFRCLDQSDWAMLYISDAVEEITGYPASDFVLPNPKRSFADLYHPDDSEPLAQMVGSKGGYCAEYRIITKSGDVRWMLEHGNFIEKEHKTTWLDGFIMDITERKDIEKELRQAKEVAEQAAASRSAFLANMSHEIRTPMNAIIGFADILLDSPLQKEQSEQLRTIHNSAKSLLHLLNDVLDSAKLEKGRFDLELVDFSLIEEIDMVVSTLWLEAKKKNIVLNTEISPSIKPYYLGDPHRIRQVLTNLVSNAIKFTPAGQVTVKVSESNNGHIDIVVLDTGIGMTPEQLKVIFDAFTQADASVSRKFGGTGLGTTISKQLVELMGGTIHVNSQLGEGSQFTIHLPLQSAQNKHTKPSKGSYAVLPPLSILVVDDIQQNIDLLTTLLSNRGHKVMTARDGEQALTRLNKASNIDLVLMDIQMPVLDGINAALQRRQLESELQLKKVPIIMLTASTLEQDRVAATAAGVDGFAYKPVDYIQLSQEIARVLQLNLESNNTSNEASKEASNDAFTIQNNEIEGFDCFDANKGIELWGSKRLYMKELNLFYQTHCEKVKHLTYNAETVRSPDAQNYIHSIKGLSGNLALTKLFGLFKQLEENIQNESFLTLNSLYTDIQLQFNQLKQALDLYFSTQNPNNPIKKSLEPNVILKLLEQLSEQVEHNEFDEDILAQLSAAVPTEWEQKVVPLVDTLNEFEFAKAQQIISQLKLNIAEV</sequence>
<dbReference type="SMART" id="SM00448">
    <property type="entry name" value="REC"/>
    <property type="match status" value="1"/>
</dbReference>
<keyword evidence="5 13" id="KW-0597">Phosphoprotein</keyword>
<comment type="catalytic activity">
    <reaction evidence="1">
        <text>ATP + protein L-histidine = ADP + protein N-phospho-L-histidine.</text>
        <dbReference type="EC" id="2.7.13.3"/>
    </reaction>
</comment>
<evidence type="ECO:0000256" key="14">
    <source>
        <dbReference type="PROSITE-ProRule" id="PRU00244"/>
    </source>
</evidence>
<dbReference type="Proteomes" id="UP001467690">
    <property type="component" value="Unassembled WGS sequence"/>
</dbReference>
<evidence type="ECO:0000256" key="3">
    <source>
        <dbReference type="ARBA" id="ARBA00012438"/>
    </source>
</evidence>
<dbReference type="SMART" id="SM00091">
    <property type="entry name" value="PAS"/>
    <property type="match status" value="2"/>
</dbReference>
<feature type="domain" description="Histidine kinase" evidence="15">
    <location>
        <begin position="539"/>
        <end position="756"/>
    </location>
</feature>
<dbReference type="CDD" id="cd00082">
    <property type="entry name" value="HisKA"/>
    <property type="match status" value="1"/>
</dbReference>
<evidence type="ECO:0000256" key="7">
    <source>
        <dbReference type="ARBA" id="ARBA00022741"/>
    </source>
</evidence>
<dbReference type="InterPro" id="IPR001610">
    <property type="entry name" value="PAC"/>
</dbReference>
<evidence type="ECO:0000256" key="12">
    <source>
        <dbReference type="PROSITE-ProRule" id="PRU00110"/>
    </source>
</evidence>
<dbReference type="NCBIfam" id="TIGR00229">
    <property type="entry name" value="sensory_box"/>
    <property type="match status" value="2"/>
</dbReference>
<feature type="transmembrane region" description="Helical" evidence="14">
    <location>
        <begin position="123"/>
        <end position="142"/>
    </location>
</feature>
<keyword evidence="4" id="KW-1003">Cell membrane</keyword>
<dbReference type="PROSITE" id="PS50924">
    <property type="entry name" value="MHYT"/>
    <property type="match status" value="1"/>
</dbReference>
<feature type="transmembrane region" description="Helical" evidence="14">
    <location>
        <begin position="233"/>
        <end position="259"/>
    </location>
</feature>
<feature type="domain" description="PAS" evidence="17">
    <location>
        <begin position="395"/>
        <end position="464"/>
    </location>
</feature>
<evidence type="ECO:0000256" key="13">
    <source>
        <dbReference type="PROSITE-ProRule" id="PRU00169"/>
    </source>
</evidence>
<keyword evidence="6 14" id="KW-0812">Transmembrane</keyword>
<dbReference type="InterPro" id="IPR008207">
    <property type="entry name" value="Sig_transdc_His_kin_Hpt_dom"/>
</dbReference>
<dbReference type="InterPro" id="IPR000014">
    <property type="entry name" value="PAS"/>
</dbReference>
<evidence type="ECO:0000256" key="10">
    <source>
        <dbReference type="ARBA" id="ARBA00023012"/>
    </source>
</evidence>
<evidence type="ECO:0000259" key="16">
    <source>
        <dbReference type="PROSITE" id="PS50110"/>
    </source>
</evidence>
<evidence type="ECO:0000256" key="6">
    <source>
        <dbReference type="ARBA" id="ARBA00022692"/>
    </source>
</evidence>
<dbReference type="Pfam" id="PF03707">
    <property type="entry name" value="MHYT"/>
    <property type="match status" value="3"/>
</dbReference>
<gene>
    <name evidence="21" type="ORF">ABS311_13425</name>
</gene>
<dbReference type="InterPro" id="IPR036641">
    <property type="entry name" value="HPT_dom_sf"/>
</dbReference>
<dbReference type="Pfam" id="PF08447">
    <property type="entry name" value="PAS_3"/>
    <property type="match status" value="1"/>
</dbReference>
<dbReference type="EC" id="2.7.13.3" evidence="3"/>
<dbReference type="PROSITE" id="PS50110">
    <property type="entry name" value="RESPONSE_REGULATORY"/>
    <property type="match status" value="1"/>
</dbReference>
<dbReference type="InterPro" id="IPR013767">
    <property type="entry name" value="PAS_fold"/>
</dbReference>
<evidence type="ECO:0000256" key="2">
    <source>
        <dbReference type="ARBA" id="ARBA00004651"/>
    </source>
</evidence>
<dbReference type="SMART" id="SM00086">
    <property type="entry name" value="PAC"/>
    <property type="match status" value="2"/>
</dbReference>
<feature type="transmembrane region" description="Helical" evidence="14">
    <location>
        <begin position="66"/>
        <end position="85"/>
    </location>
</feature>
<dbReference type="CDD" id="cd16922">
    <property type="entry name" value="HATPase_EvgS-ArcB-TorS-like"/>
    <property type="match status" value="1"/>
</dbReference>
<evidence type="ECO:0000256" key="11">
    <source>
        <dbReference type="ARBA" id="ARBA00023136"/>
    </source>
</evidence>
<dbReference type="PROSITE" id="PS50113">
    <property type="entry name" value="PAC"/>
    <property type="match status" value="1"/>
</dbReference>
<evidence type="ECO:0000259" key="19">
    <source>
        <dbReference type="PROSITE" id="PS50894"/>
    </source>
</evidence>
<dbReference type="SUPFAM" id="SSF55785">
    <property type="entry name" value="PYP-like sensor domain (PAS domain)"/>
    <property type="match status" value="2"/>
</dbReference>
<dbReference type="InterPro" id="IPR001789">
    <property type="entry name" value="Sig_transdc_resp-reg_receiver"/>
</dbReference>
<dbReference type="InterPro" id="IPR004358">
    <property type="entry name" value="Sig_transdc_His_kin-like_C"/>
</dbReference>
<dbReference type="InterPro" id="IPR000700">
    <property type="entry name" value="PAS-assoc_C"/>
</dbReference>
<evidence type="ECO:0000313" key="22">
    <source>
        <dbReference type="Proteomes" id="UP001467690"/>
    </source>
</evidence>
<dbReference type="PROSITE" id="PS50109">
    <property type="entry name" value="HIS_KIN"/>
    <property type="match status" value="1"/>
</dbReference>
<dbReference type="InterPro" id="IPR005467">
    <property type="entry name" value="His_kinase_dom"/>
</dbReference>
<dbReference type="Pfam" id="PF00989">
    <property type="entry name" value="PAS"/>
    <property type="match status" value="1"/>
</dbReference>
<dbReference type="Gene3D" id="3.30.450.20">
    <property type="entry name" value="PAS domain"/>
    <property type="match status" value="2"/>
</dbReference>
<dbReference type="SUPFAM" id="SSF47226">
    <property type="entry name" value="Histidine-containing phosphotransfer domain, HPT domain"/>
    <property type="match status" value="1"/>
</dbReference>
<dbReference type="CDD" id="cd00130">
    <property type="entry name" value="PAS"/>
    <property type="match status" value="2"/>
</dbReference>
<evidence type="ECO:0000259" key="20">
    <source>
        <dbReference type="PROSITE" id="PS50924"/>
    </source>
</evidence>
<evidence type="ECO:0000256" key="8">
    <source>
        <dbReference type="ARBA" id="ARBA00022840"/>
    </source>
</evidence>
<feature type="domain" description="HPt" evidence="19">
    <location>
        <begin position="942"/>
        <end position="1035"/>
    </location>
</feature>
<comment type="subcellular location">
    <subcellularLocation>
        <location evidence="2">Cell membrane</location>
        <topology evidence="2">Multi-pass membrane protein</topology>
    </subcellularLocation>
</comment>
<evidence type="ECO:0000256" key="9">
    <source>
        <dbReference type="ARBA" id="ARBA00022989"/>
    </source>
</evidence>
<feature type="domain" description="PAC" evidence="18">
    <location>
        <begin position="470"/>
        <end position="521"/>
    </location>
</feature>
<evidence type="ECO:0000256" key="4">
    <source>
        <dbReference type="ARBA" id="ARBA00022475"/>
    </source>
</evidence>
<dbReference type="InterPro" id="IPR011006">
    <property type="entry name" value="CheY-like_superfamily"/>
</dbReference>
<dbReference type="Gene3D" id="3.30.565.10">
    <property type="entry name" value="Histidine kinase-like ATPase, C-terminal domain"/>
    <property type="match status" value="1"/>
</dbReference>
<dbReference type="Pfam" id="PF00072">
    <property type="entry name" value="Response_reg"/>
    <property type="match status" value="1"/>
</dbReference>
<feature type="domain" description="MHYT" evidence="20">
    <location>
        <begin position="22"/>
        <end position="219"/>
    </location>
</feature>
<dbReference type="InterPro" id="IPR003661">
    <property type="entry name" value="HisK_dim/P_dom"/>
</dbReference>
<keyword evidence="10" id="KW-0902">Two-component regulatory system</keyword>
<keyword evidence="9 14" id="KW-1133">Transmembrane helix</keyword>
<feature type="domain" description="Response regulatory" evidence="16">
    <location>
        <begin position="776"/>
        <end position="896"/>
    </location>
</feature>
<dbReference type="EMBL" id="JBELOE010000236">
    <property type="protein sequence ID" value="MER2492881.1"/>
    <property type="molecule type" value="Genomic_DNA"/>
</dbReference>
<accession>A0ABV1RJG7</accession>
<name>A0ABV1RJG7_9ALTE</name>
<dbReference type="SUPFAM" id="SSF55874">
    <property type="entry name" value="ATPase domain of HSP90 chaperone/DNA topoisomerase II/histidine kinase"/>
    <property type="match status" value="1"/>
</dbReference>
<dbReference type="PANTHER" id="PTHR45339:SF1">
    <property type="entry name" value="HYBRID SIGNAL TRANSDUCTION HISTIDINE KINASE J"/>
    <property type="match status" value="1"/>
</dbReference>
<dbReference type="Pfam" id="PF02518">
    <property type="entry name" value="HATPase_c"/>
    <property type="match status" value="1"/>
</dbReference>
<feature type="modified residue" description="4-aspartylphosphate" evidence="13">
    <location>
        <position position="826"/>
    </location>
</feature>
<dbReference type="PROSITE" id="PS50894">
    <property type="entry name" value="HPT"/>
    <property type="match status" value="1"/>
</dbReference>
<reference evidence="21 22" key="1">
    <citation type="submission" date="2024-06" db="EMBL/GenBank/DDBJ databases">
        <authorList>
            <person name="Chen R.Y."/>
        </authorList>
    </citation>
    <scope>NUCLEOTIDE SEQUENCE [LARGE SCALE GENOMIC DNA]</scope>
    <source>
        <strain evidence="21 22">D2</strain>
    </source>
</reference>
<organism evidence="21 22">
    <name type="scientific">Catenovulum sediminis</name>
    <dbReference type="NCBI Taxonomy" id="1740262"/>
    <lineage>
        <taxon>Bacteria</taxon>
        <taxon>Pseudomonadati</taxon>
        <taxon>Pseudomonadota</taxon>
        <taxon>Gammaproteobacteria</taxon>
        <taxon>Alteromonadales</taxon>
        <taxon>Alteromonadaceae</taxon>
        <taxon>Catenovulum</taxon>
    </lineage>
</organism>
<evidence type="ECO:0000259" key="18">
    <source>
        <dbReference type="PROSITE" id="PS50113"/>
    </source>
</evidence>
<feature type="transmembrane region" description="Helical" evidence="14">
    <location>
        <begin position="154"/>
        <end position="178"/>
    </location>
</feature>
<dbReference type="InterPro" id="IPR036890">
    <property type="entry name" value="HATPase_C_sf"/>
</dbReference>
<feature type="transmembrane region" description="Helical" evidence="14">
    <location>
        <begin position="91"/>
        <end position="111"/>
    </location>
</feature>
<feature type="modified residue" description="Phosphohistidine" evidence="12">
    <location>
        <position position="981"/>
    </location>
</feature>
<dbReference type="SMART" id="SM00388">
    <property type="entry name" value="HisKA"/>
    <property type="match status" value="1"/>
</dbReference>
<keyword evidence="7" id="KW-0547">Nucleotide-binding</keyword>
<dbReference type="CDD" id="cd17546">
    <property type="entry name" value="REC_hyHK_CKI1_RcsC-like"/>
    <property type="match status" value="1"/>
</dbReference>
<dbReference type="InterPro" id="IPR013655">
    <property type="entry name" value="PAS_fold_3"/>
</dbReference>
<proteinExistence type="predicted"/>
<dbReference type="InterPro" id="IPR035965">
    <property type="entry name" value="PAS-like_dom_sf"/>
</dbReference>
<dbReference type="InterPro" id="IPR003594">
    <property type="entry name" value="HATPase_dom"/>
</dbReference>
<evidence type="ECO:0000256" key="5">
    <source>
        <dbReference type="ARBA" id="ARBA00022553"/>
    </source>
</evidence>
<dbReference type="InterPro" id="IPR036097">
    <property type="entry name" value="HisK_dim/P_sf"/>
</dbReference>
<evidence type="ECO:0000259" key="17">
    <source>
        <dbReference type="PROSITE" id="PS50112"/>
    </source>
</evidence>
<evidence type="ECO:0000256" key="1">
    <source>
        <dbReference type="ARBA" id="ARBA00000085"/>
    </source>
</evidence>
<dbReference type="InterPro" id="IPR005330">
    <property type="entry name" value="MHYT_dom"/>
</dbReference>
<comment type="caution">
    <text evidence="21">The sequence shown here is derived from an EMBL/GenBank/DDBJ whole genome shotgun (WGS) entry which is preliminary data.</text>
</comment>
<dbReference type="PANTHER" id="PTHR45339">
    <property type="entry name" value="HYBRID SIGNAL TRANSDUCTION HISTIDINE KINASE J"/>
    <property type="match status" value="1"/>
</dbReference>
<evidence type="ECO:0000259" key="15">
    <source>
        <dbReference type="PROSITE" id="PS50109"/>
    </source>
</evidence>